<keyword evidence="1" id="KW-0812">Transmembrane</keyword>
<feature type="transmembrane region" description="Helical" evidence="1">
    <location>
        <begin position="26"/>
        <end position="45"/>
    </location>
</feature>
<evidence type="ECO:0000256" key="1">
    <source>
        <dbReference type="SAM" id="Phobius"/>
    </source>
</evidence>
<evidence type="ECO:0000313" key="2">
    <source>
        <dbReference type="EMBL" id="RAP78512.1"/>
    </source>
</evidence>
<sequence length="140" mass="15803">METNIQTSPNRSAARTARKSKSSVPLFLAVWVLLIGCGVIGSVWYTNHLKAKLTKDISVQTARQITAMQQDYDTQLKQMQTQFSGELIKVQSKVDALNELLQFTKDNTNSKTDNSNKLFSQLNEVKKKLNELQKSLDVLK</sequence>
<keyword evidence="3" id="KW-1185">Reference proteome</keyword>
<dbReference type="RefSeq" id="WP_112881635.1">
    <property type="nucleotide sequence ID" value="NZ_QLUW01000001.1"/>
</dbReference>
<keyword evidence="1" id="KW-1133">Transmembrane helix</keyword>
<dbReference type="Proteomes" id="UP000249260">
    <property type="component" value="Unassembled WGS sequence"/>
</dbReference>
<reference evidence="2 3" key="1">
    <citation type="submission" date="2018-06" db="EMBL/GenBank/DDBJ databases">
        <title>Paenibacillus montanisoli sp. nov., isolated from mountain area soil.</title>
        <authorList>
            <person name="Wu M."/>
        </authorList>
    </citation>
    <scope>NUCLEOTIDE SEQUENCE [LARGE SCALE GENOMIC DNA]</scope>
    <source>
        <strain evidence="2 3">RA17</strain>
    </source>
</reference>
<name>A0A328U8U5_9BACL</name>
<organism evidence="2 3">
    <name type="scientific">Paenibacillus montanisoli</name>
    <dbReference type="NCBI Taxonomy" id="2081970"/>
    <lineage>
        <taxon>Bacteria</taxon>
        <taxon>Bacillati</taxon>
        <taxon>Bacillota</taxon>
        <taxon>Bacilli</taxon>
        <taxon>Bacillales</taxon>
        <taxon>Paenibacillaceae</taxon>
        <taxon>Paenibacillus</taxon>
    </lineage>
</organism>
<dbReference type="AlphaFoldDB" id="A0A328U8U5"/>
<protein>
    <submittedName>
        <fullName evidence="2">Uncharacterized protein</fullName>
    </submittedName>
</protein>
<keyword evidence="1" id="KW-0472">Membrane</keyword>
<accession>A0A328U8U5</accession>
<evidence type="ECO:0000313" key="3">
    <source>
        <dbReference type="Proteomes" id="UP000249260"/>
    </source>
</evidence>
<gene>
    <name evidence="2" type="ORF">DL346_08855</name>
</gene>
<dbReference type="EMBL" id="QLUW01000001">
    <property type="protein sequence ID" value="RAP78512.1"/>
    <property type="molecule type" value="Genomic_DNA"/>
</dbReference>
<comment type="caution">
    <text evidence="2">The sequence shown here is derived from an EMBL/GenBank/DDBJ whole genome shotgun (WGS) entry which is preliminary data.</text>
</comment>
<proteinExistence type="predicted"/>
<dbReference type="OrthoDB" id="2660861at2"/>